<evidence type="ECO:0000256" key="1">
    <source>
        <dbReference type="SAM" id="Phobius"/>
    </source>
</evidence>
<reference evidence="2" key="1">
    <citation type="submission" date="2020-09" db="EMBL/GenBank/DDBJ databases">
        <title>A novel bacterium of genus Paenibacillus, isolated from South China Sea.</title>
        <authorList>
            <person name="Huang H."/>
            <person name="Mo K."/>
            <person name="Hu Y."/>
        </authorList>
    </citation>
    <scope>NUCLEOTIDE SEQUENCE</scope>
    <source>
        <strain evidence="2">IB182363</strain>
    </source>
</reference>
<keyword evidence="1" id="KW-0472">Membrane</keyword>
<dbReference type="AlphaFoldDB" id="A0A927CGZ2"/>
<gene>
    <name evidence="2" type="ORF">IDH45_31220</name>
</gene>
<accession>A0A927CGZ2</accession>
<keyword evidence="1" id="KW-0812">Transmembrane</keyword>
<dbReference type="EMBL" id="JACXJA010000059">
    <property type="protein sequence ID" value="MBD2866453.1"/>
    <property type="molecule type" value="Genomic_DNA"/>
</dbReference>
<organism evidence="2 3">
    <name type="scientific">Paenibacillus oceani</name>
    <dbReference type="NCBI Taxonomy" id="2772510"/>
    <lineage>
        <taxon>Bacteria</taxon>
        <taxon>Bacillati</taxon>
        <taxon>Bacillota</taxon>
        <taxon>Bacilli</taxon>
        <taxon>Bacillales</taxon>
        <taxon>Paenibacillaceae</taxon>
        <taxon>Paenibacillus</taxon>
    </lineage>
</organism>
<sequence length="51" mass="5870">MLTYILLIAAAIYLLVKWAFYHAYKKKAITREQIDSSLINRLKMGDSAHAD</sequence>
<dbReference type="Proteomes" id="UP000639396">
    <property type="component" value="Unassembled WGS sequence"/>
</dbReference>
<comment type="caution">
    <text evidence="2">The sequence shown here is derived from an EMBL/GenBank/DDBJ whole genome shotgun (WGS) entry which is preliminary data.</text>
</comment>
<feature type="transmembrane region" description="Helical" evidence="1">
    <location>
        <begin position="6"/>
        <end position="24"/>
    </location>
</feature>
<evidence type="ECO:0000313" key="2">
    <source>
        <dbReference type="EMBL" id="MBD2866453.1"/>
    </source>
</evidence>
<keyword evidence="1" id="KW-1133">Transmembrane helix</keyword>
<evidence type="ECO:0000313" key="3">
    <source>
        <dbReference type="Proteomes" id="UP000639396"/>
    </source>
</evidence>
<dbReference type="RefSeq" id="WP_190932071.1">
    <property type="nucleotide sequence ID" value="NZ_JACXJA010000059.1"/>
</dbReference>
<proteinExistence type="predicted"/>
<keyword evidence="3" id="KW-1185">Reference proteome</keyword>
<protein>
    <submittedName>
        <fullName evidence="2">Uncharacterized protein</fullName>
    </submittedName>
</protein>
<name>A0A927CGZ2_9BACL</name>